<dbReference type="FunFam" id="3.30.565.10:FF:000037">
    <property type="entry name" value="Hybrid sensor histidine kinase/response regulator"/>
    <property type="match status" value="1"/>
</dbReference>
<dbReference type="EMBL" id="FQVG01000026">
    <property type="protein sequence ID" value="SHE96690.1"/>
    <property type="molecule type" value="Genomic_DNA"/>
</dbReference>
<dbReference type="SUPFAM" id="SSF47384">
    <property type="entry name" value="Homodimeric domain of signal transducing histidine kinase"/>
    <property type="match status" value="1"/>
</dbReference>
<dbReference type="NCBIfam" id="TIGR00229">
    <property type="entry name" value="sensory_box"/>
    <property type="match status" value="2"/>
</dbReference>
<keyword evidence="4" id="KW-0808">Transferase</keyword>
<dbReference type="InterPro" id="IPR035965">
    <property type="entry name" value="PAS-like_dom_sf"/>
</dbReference>
<comment type="catalytic activity">
    <reaction evidence="1">
        <text>ATP + protein L-histidine = ADP + protein N-phospho-L-histidine.</text>
        <dbReference type="EC" id="2.7.13.3"/>
    </reaction>
</comment>
<dbReference type="SMART" id="SM00091">
    <property type="entry name" value="PAS"/>
    <property type="match status" value="2"/>
</dbReference>
<dbReference type="SUPFAM" id="SSF55785">
    <property type="entry name" value="PYP-like sensor domain (PAS domain)"/>
    <property type="match status" value="3"/>
</dbReference>
<dbReference type="InterPro" id="IPR003661">
    <property type="entry name" value="HisK_dim/P_dom"/>
</dbReference>
<dbReference type="PROSITE" id="PS50113">
    <property type="entry name" value="PAC"/>
    <property type="match status" value="2"/>
</dbReference>
<dbReference type="SUPFAM" id="SSF55874">
    <property type="entry name" value="ATPase domain of HSP90 chaperone/DNA topoisomerase II/histidine kinase"/>
    <property type="match status" value="1"/>
</dbReference>
<evidence type="ECO:0000313" key="13">
    <source>
        <dbReference type="Proteomes" id="UP000184423"/>
    </source>
</evidence>
<dbReference type="PRINTS" id="PR00344">
    <property type="entry name" value="BCTRLSENSOR"/>
</dbReference>
<dbReference type="PANTHER" id="PTHR43711:SF26">
    <property type="entry name" value="SENSOR HISTIDINE KINASE RCSC"/>
    <property type="match status" value="1"/>
</dbReference>
<keyword evidence="13" id="KW-1185">Reference proteome</keyword>
<evidence type="ECO:0000256" key="4">
    <source>
        <dbReference type="ARBA" id="ARBA00022679"/>
    </source>
</evidence>
<dbReference type="AlphaFoldDB" id="A0A1M4XTH4"/>
<dbReference type="InterPro" id="IPR013767">
    <property type="entry name" value="PAS_fold"/>
</dbReference>
<dbReference type="InterPro" id="IPR003594">
    <property type="entry name" value="HATPase_dom"/>
</dbReference>
<dbReference type="PROSITE" id="PS50109">
    <property type="entry name" value="HIS_KIN"/>
    <property type="match status" value="1"/>
</dbReference>
<dbReference type="PANTHER" id="PTHR43711">
    <property type="entry name" value="TWO-COMPONENT HISTIDINE KINASE"/>
    <property type="match status" value="1"/>
</dbReference>
<protein>
    <recommendedName>
        <fullName evidence="2">histidine kinase</fullName>
        <ecNumber evidence="2">2.7.13.3</ecNumber>
    </recommendedName>
</protein>
<dbReference type="Pfam" id="PF00989">
    <property type="entry name" value="PAS"/>
    <property type="match status" value="1"/>
</dbReference>
<evidence type="ECO:0000256" key="2">
    <source>
        <dbReference type="ARBA" id="ARBA00012438"/>
    </source>
</evidence>
<reference evidence="13" key="1">
    <citation type="submission" date="2016-11" db="EMBL/GenBank/DDBJ databases">
        <authorList>
            <person name="Varghese N."/>
            <person name="Submissions S."/>
        </authorList>
    </citation>
    <scope>NUCLEOTIDE SEQUENCE [LARGE SCALE GENOMIC DNA]</scope>
    <source>
        <strain evidence="13">DSM 10124</strain>
    </source>
</reference>
<dbReference type="Pfam" id="PF02518">
    <property type="entry name" value="HATPase_c"/>
    <property type="match status" value="1"/>
</dbReference>
<name>A0A1M4XTH4_9CLOT</name>
<dbReference type="InterPro" id="IPR005467">
    <property type="entry name" value="His_kinase_dom"/>
</dbReference>
<sequence length="644" mass="74611">MQSLICEKSLYILENMPVLIDALDENGNIILWNKEAERVTGYSKEEIINNPDAFKLLYPDDTYRSYILSLVPELENNFRNLETTITCKDGSQKVISWSNVSSLYPIEGLSLWAVGVDITKSKMAEENLKNITTELLSIVKAFPDLYFKIDKDTTILDFRTYNRDDLYVSPDKIIGNKIIDMLPMDVALLYKSAIDYTLSTKKIKSIEYSLSFDSSKQYFEARIVALNENQVIAVVRNITEKKLIEIKNLEQQKRYKSFFDYSPDMLLEADIYSGYIFVANPTFFKITKIDKNELEEFTIYDLFNIENQITSKEAIDALLKGEPIKFETRLVNRLNEEYFLELNIMPILDNTLLDRIFIYAKDITDSKKLEESRRKIKELEEYENIRSEFFANISHEFRTPLNIILGSIQLLELYLKKNKIIDDNDTLYKYNKSIKQNCFRLLRLVNNLIDITKVNAGYMQLNLCVCNIVSLIEDIVQSVADYINSKNIEIIFDTDIEEKYIKCDKDKIERIILNLLSNAIKFTPENGKIIVNIRDLEEYTCISVKDTGIGIPLDKQDIIFERFSQVNKSLSREREGSGLGLNIVKSFIEMHGGEIKLISEEGKGSEFIILLPNNLDKEVNCEIGTISNFNNVERISIEFSDIYF</sequence>
<evidence type="ECO:0000256" key="3">
    <source>
        <dbReference type="ARBA" id="ARBA00022553"/>
    </source>
</evidence>
<dbReference type="SMART" id="SM00388">
    <property type="entry name" value="HisKA"/>
    <property type="match status" value="1"/>
</dbReference>
<dbReference type="CDD" id="cd00130">
    <property type="entry name" value="PAS"/>
    <property type="match status" value="2"/>
</dbReference>
<dbReference type="PROSITE" id="PS50112">
    <property type="entry name" value="PAS"/>
    <property type="match status" value="1"/>
</dbReference>
<dbReference type="GO" id="GO:0006355">
    <property type="term" value="P:regulation of DNA-templated transcription"/>
    <property type="evidence" value="ECO:0007669"/>
    <property type="project" value="InterPro"/>
</dbReference>
<dbReference type="Pfam" id="PF00512">
    <property type="entry name" value="HisKA"/>
    <property type="match status" value="1"/>
</dbReference>
<organism evidence="12 13">
    <name type="scientific">Caloramator proteoclasticus DSM 10124</name>
    <dbReference type="NCBI Taxonomy" id="1121262"/>
    <lineage>
        <taxon>Bacteria</taxon>
        <taxon>Bacillati</taxon>
        <taxon>Bacillota</taxon>
        <taxon>Clostridia</taxon>
        <taxon>Eubacteriales</taxon>
        <taxon>Clostridiaceae</taxon>
        <taxon>Caloramator</taxon>
    </lineage>
</organism>
<evidence type="ECO:0000313" key="12">
    <source>
        <dbReference type="EMBL" id="SHE96690.1"/>
    </source>
</evidence>
<dbReference type="Gene3D" id="3.30.565.10">
    <property type="entry name" value="Histidine kinase-like ATPase, C-terminal domain"/>
    <property type="match status" value="1"/>
</dbReference>
<dbReference type="InterPro" id="IPR000700">
    <property type="entry name" value="PAS-assoc_C"/>
</dbReference>
<dbReference type="GO" id="GO:0005524">
    <property type="term" value="F:ATP binding"/>
    <property type="evidence" value="ECO:0007669"/>
    <property type="project" value="UniProtKB-KW"/>
</dbReference>
<proteinExistence type="predicted"/>
<feature type="domain" description="PAC" evidence="11">
    <location>
        <begin position="79"/>
        <end position="130"/>
    </location>
</feature>
<dbReference type="InterPro" id="IPR036097">
    <property type="entry name" value="HisK_dim/P_sf"/>
</dbReference>
<evidence type="ECO:0000259" key="11">
    <source>
        <dbReference type="PROSITE" id="PS50113"/>
    </source>
</evidence>
<dbReference type="EC" id="2.7.13.3" evidence="2"/>
<dbReference type="InterPro" id="IPR036890">
    <property type="entry name" value="HATPase_C_sf"/>
</dbReference>
<keyword evidence="7" id="KW-0067">ATP-binding</keyword>
<dbReference type="InterPro" id="IPR050736">
    <property type="entry name" value="Sensor_HK_Regulatory"/>
</dbReference>
<evidence type="ECO:0000256" key="5">
    <source>
        <dbReference type="ARBA" id="ARBA00022741"/>
    </source>
</evidence>
<evidence type="ECO:0000256" key="7">
    <source>
        <dbReference type="ARBA" id="ARBA00022840"/>
    </source>
</evidence>
<dbReference type="SMART" id="SM00387">
    <property type="entry name" value="HATPase_c"/>
    <property type="match status" value="1"/>
</dbReference>
<dbReference type="RefSeq" id="WP_084106604.1">
    <property type="nucleotide sequence ID" value="NZ_FQVG01000026.1"/>
</dbReference>
<feature type="domain" description="PAC" evidence="11">
    <location>
        <begin position="324"/>
        <end position="375"/>
    </location>
</feature>
<evidence type="ECO:0000256" key="6">
    <source>
        <dbReference type="ARBA" id="ARBA00022777"/>
    </source>
</evidence>
<dbReference type="Proteomes" id="UP000184423">
    <property type="component" value="Unassembled WGS sequence"/>
</dbReference>
<dbReference type="CDD" id="cd16922">
    <property type="entry name" value="HATPase_EvgS-ArcB-TorS-like"/>
    <property type="match status" value="1"/>
</dbReference>
<dbReference type="InterPro" id="IPR000014">
    <property type="entry name" value="PAS"/>
</dbReference>
<evidence type="ECO:0000259" key="9">
    <source>
        <dbReference type="PROSITE" id="PS50109"/>
    </source>
</evidence>
<keyword evidence="8" id="KW-0902">Two-component regulatory system</keyword>
<keyword evidence="3" id="KW-0597">Phosphoprotein</keyword>
<dbReference type="GO" id="GO:0000155">
    <property type="term" value="F:phosphorelay sensor kinase activity"/>
    <property type="evidence" value="ECO:0007669"/>
    <property type="project" value="InterPro"/>
</dbReference>
<dbReference type="InterPro" id="IPR004358">
    <property type="entry name" value="Sig_transdc_His_kin-like_C"/>
</dbReference>
<evidence type="ECO:0000256" key="1">
    <source>
        <dbReference type="ARBA" id="ARBA00000085"/>
    </source>
</evidence>
<accession>A0A1M4XTH4</accession>
<evidence type="ECO:0000259" key="10">
    <source>
        <dbReference type="PROSITE" id="PS50112"/>
    </source>
</evidence>
<keyword evidence="6" id="KW-0418">Kinase</keyword>
<dbReference type="CDD" id="cd00082">
    <property type="entry name" value="HisKA"/>
    <property type="match status" value="1"/>
</dbReference>
<keyword evidence="5" id="KW-0547">Nucleotide-binding</keyword>
<dbReference type="Pfam" id="PF13426">
    <property type="entry name" value="PAS_9"/>
    <property type="match status" value="1"/>
</dbReference>
<feature type="domain" description="Histidine kinase" evidence="9">
    <location>
        <begin position="392"/>
        <end position="615"/>
    </location>
</feature>
<feature type="domain" description="PAS" evidence="10">
    <location>
        <begin position="12"/>
        <end position="61"/>
    </location>
</feature>
<gene>
    <name evidence="12" type="ORF">SAMN02746091_01491</name>
</gene>
<evidence type="ECO:0000256" key="8">
    <source>
        <dbReference type="ARBA" id="ARBA00023012"/>
    </source>
</evidence>
<dbReference type="Gene3D" id="3.30.450.20">
    <property type="entry name" value="PAS domain"/>
    <property type="match status" value="3"/>
</dbReference>
<dbReference type="Gene3D" id="1.10.287.130">
    <property type="match status" value="1"/>
</dbReference>